<feature type="transmembrane region" description="Helical" evidence="5">
    <location>
        <begin position="236"/>
        <end position="260"/>
    </location>
</feature>
<dbReference type="EMBL" id="JBHTAP010000001">
    <property type="protein sequence ID" value="MFC7236187.1"/>
    <property type="molecule type" value="Genomic_DNA"/>
</dbReference>
<dbReference type="RefSeq" id="WP_276234342.1">
    <property type="nucleotide sequence ID" value="NZ_CP119802.1"/>
</dbReference>
<feature type="transmembrane region" description="Helical" evidence="5">
    <location>
        <begin position="272"/>
        <end position="289"/>
    </location>
</feature>
<dbReference type="InterPro" id="IPR004837">
    <property type="entry name" value="NaCa_Exmemb"/>
</dbReference>
<keyword evidence="2 5" id="KW-0812">Transmembrane</keyword>
<reference evidence="7 8" key="1">
    <citation type="journal article" date="2019" name="Int. J. Syst. Evol. Microbiol.">
        <title>The Global Catalogue of Microorganisms (GCM) 10K type strain sequencing project: providing services to taxonomists for standard genome sequencing and annotation.</title>
        <authorList>
            <consortium name="The Broad Institute Genomics Platform"/>
            <consortium name="The Broad Institute Genome Sequencing Center for Infectious Disease"/>
            <person name="Wu L."/>
            <person name="Ma J."/>
        </authorList>
    </citation>
    <scope>NUCLEOTIDE SEQUENCE [LARGE SCALE GENOMIC DNA]</scope>
    <source>
        <strain evidence="7 8">DT85</strain>
    </source>
</reference>
<evidence type="ECO:0000256" key="3">
    <source>
        <dbReference type="ARBA" id="ARBA00022989"/>
    </source>
</evidence>
<comment type="caution">
    <text evidence="7">The sequence shown here is derived from an EMBL/GenBank/DDBJ whole genome shotgun (WGS) entry which is preliminary data.</text>
</comment>
<proteinExistence type="predicted"/>
<evidence type="ECO:0000313" key="8">
    <source>
        <dbReference type="Proteomes" id="UP001596398"/>
    </source>
</evidence>
<evidence type="ECO:0000256" key="4">
    <source>
        <dbReference type="ARBA" id="ARBA00023136"/>
    </source>
</evidence>
<feature type="domain" description="Sodium/calcium exchanger membrane region" evidence="6">
    <location>
        <begin position="173"/>
        <end position="300"/>
    </location>
</feature>
<keyword evidence="4 5" id="KW-0472">Membrane</keyword>
<dbReference type="Pfam" id="PF01699">
    <property type="entry name" value="Na_Ca_ex"/>
    <property type="match status" value="2"/>
</dbReference>
<keyword evidence="8" id="KW-1185">Reference proteome</keyword>
<accession>A0ABD5ZSB6</accession>
<dbReference type="Gene3D" id="1.20.1420.30">
    <property type="entry name" value="NCX, central ion-binding region"/>
    <property type="match status" value="1"/>
</dbReference>
<name>A0ABD5ZSB6_9EURY</name>
<dbReference type="NCBIfam" id="TIGR00367">
    <property type="entry name" value="calcium/sodium antiporter"/>
    <property type="match status" value="1"/>
</dbReference>
<gene>
    <name evidence="7" type="ORF">ACFQJ4_12760</name>
</gene>
<organism evidence="7 8">
    <name type="scientific">Halosegnis marinus</name>
    <dbReference type="NCBI Taxonomy" id="3034023"/>
    <lineage>
        <taxon>Archaea</taxon>
        <taxon>Methanobacteriati</taxon>
        <taxon>Methanobacteriota</taxon>
        <taxon>Stenosarchaea group</taxon>
        <taxon>Halobacteria</taxon>
        <taxon>Halobacteriales</taxon>
        <taxon>Natronomonadaceae</taxon>
        <taxon>Halosegnis</taxon>
    </lineage>
</organism>
<evidence type="ECO:0000256" key="2">
    <source>
        <dbReference type="ARBA" id="ARBA00022692"/>
    </source>
</evidence>
<evidence type="ECO:0000259" key="6">
    <source>
        <dbReference type="Pfam" id="PF01699"/>
    </source>
</evidence>
<dbReference type="InterPro" id="IPR044880">
    <property type="entry name" value="NCX_ion-bd_dom_sf"/>
</dbReference>
<feature type="transmembrane region" description="Helical" evidence="5">
    <location>
        <begin position="131"/>
        <end position="148"/>
    </location>
</feature>
<dbReference type="GeneID" id="79267898"/>
<feature type="transmembrane region" description="Helical" evidence="5">
    <location>
        <begin position="211"/>
        <end position="229"/>
    </location>
</feature>
<evidence type="ECO:0000256" key="5">
    <source>
        <dbReference type="SAM" id="Phobius"/>
    </source>
</evidence>
<dbReference type="AlphaFoldDB" id="A0ABD5ZSB6"/>
<dbReference type="PANTHER" id="PTHR10846:SF8">
    <property type="entry name" value="INNER MEMBRANE PROTEIN YRBG"/>
    <property type="match status" value="1"/>
</dbReference>
<evidence type="ECO:0000256" key="1">
    <source>
        <dbReference type="ARBA" id="ARBA00004141"/>
    </source>
</evidence>
<dbReference type="InterPro" id="IPR004481">
    <property type="entry name" value="K/Na/Ca-exchanger"/>
</dbReference>
<comment type="subcellular location">
    <subcellularLocation>
        <location evidence="1">Membrane</location>
        <topology evidence="1">Multi-pass membrane protein</topology>
    </subcellularLocation>
</comment>
<keyword evidence="3 5" id="KW-1133">Transmembrane helix</keyword>
<dbReference type="GO" id="GO:0016020">
    <property type="term" value="C:membrane"/>
    <property type="evidence" value="ECO:0007669"/>
    <property type="project" value="UniProtKB-SubCell"/>
</dbReference>
<sequence>MLSAWDLLLVVVGAAALWYGAEQFVAGAVTLARRVGLSDLVVGVVVVGIGTSLPEVAASVDAALAARADLAVGNAVGSNLVNLGVVLGATALVTPVRARRPLRRRDAPVMLAATVAVALALWDLRLGRWEGLLLLAGLVGYLVALLSGDRGRTRRARTDTAPERDGLGRTRAVFLTAGGLVLVVLGADVLVRGAVGLALAAGVSEWVVGETVVALGTSSPELAAAVAAARAGYPELAVGNVVGSCVFNALAVVGLVAVLAPSSVTPAATATVWWLVGLTALVTVLLFTGRKLTRAEGGVAAAANLVRWGLDLL</sequence>
<feature type="transmembrane region" description="Helical" evidence="5">
    <location>
        <begin position="172"/>
        <end position="191"/>
    </location>
</feature>
<dbReference type="Gene3D" id="6.10.280.80">
    <property type="entry name" value="NCX, peripheral helical region"/>
    <property type="match status" value="1"/>
</dbReference>
<feature type="transmembrane region" description="Helical" evidence="5">
    <location>
        <begin position="76"/>
        <end position="96"/>
    </location>
</feature>
<evidence type="ECO:0000313" key="7">
    <source>
        <dbReference type="EMBL" id="MFC7236187.1"/>
    </source>
</evidence>
<feature type="transmembrane region" description="Helical" evidence="5">
    <location>
        <begin position="108"/>
        <end position="125"/>
    </location>
</feature>
<protein>
    <submittedName>
        <fullName evidence="7">Calcium/sodium antiporter</fullName>
    </submittedName>
</protein>
<feature type="domain" description="Sodium/calcium exchanger membrane region" evidence="6">
    <location>
        <begin position="7"/>
        <end position="145"/>
    </location>
</feature>
<dbReference type="Proteomes" id="UP001596398">
    <property type="component" value="Unassembled WGS sequence"/>
</dbReference>
<dbReference type="PANTHER" id="PTHR10846">
    <property type="entry name" value="SODIUM/POTASSIUM/CALCIUM EXCHANGER"/>
    <property type="match status" value="1"/>
</dbReference>